<dbReference type="EMBL" id="MN832834">
    <property type="protein sequence ID" value="QNT61261.1"/>
    <property type="molecule type" value="Genomic_DNA"/>
</dbReference>
<keyword evidence="6" id="KW-0862">Zinc</keyword>
<gene>
    <name evidence="9" type="primary">spoB</name>
</gene>
<name>A0A7H1MHC6_9EURO</name>
<dbReference type="SMART" id="SM00849">
    <property type="entry name" value="Lactamase_B"/>
    <property type="match status" value="1"/>
</dbReference>
<comment type="similarity">
    <text evidence="2">Belongs to the metallo-beta-lactamase superfamily.</text>
</comment>
<evidence type="ECO:0000256" key="1">
    <source>
        <dbReference type="ARBA" id="ARBA00001947"/>
    </source>
</evidence>
<evidence type="ECO:0000256" key="4">
    <source>
        <dbReference type="ARBA" id="ARBA00022723"/>
    </source>
</evidence>
<evidence type="ECO:0000256" key="5">
    <source>
        <dbReference type="ARBA" id="ARBA00022801"/>
    </source>
</evidence>
<dbReference type="PANTHER" id="PTHR23131">
    <property type="entry name" value="ENDORIBONUCLEASE LACTB2"/>
    <property type="match status" value="1"/>
</dbReference>
<sequence length="315" mass="34893">MAVATNNYPDITAFGDYIDAQTRLLPELPEVEVLTPRIIRVMGCNPGRMQLQGTNTYLLGTGPEKILIDTGAGDRRWAELVSSLVNDWGILIRHVLLTHWHGDHTGGVPDMVRLYPNLKDDIFKCDPAHGQQAIVEEQVFTVPGVTVRAIHTKGHTADHMCFLMDEERALFTGDTLLGNGANTAVENMSEYMTSLRKIQERDCHIAYPGHGDKIPDLTKKLKQEVDRCLQRESRVLMTLRKIQKSNAAAGDRGKGGATTTELVNEMFGSLSASVRESAIQPAVKEMLMKLAAEKKVGFELKAGQKRWFAKSQVVA</sequence>
<dbReference type="GO" id="GO:0016787">
    <property type="term" value="F:hydrolase activity"/>
    <property type="evidence" value="ECO:0007669"/>
    <property type="project" value="UniProtKB-KW"/>
</dbReference>
<organism evidence="9">
    <name type="scientific">Chrysosporium merdarium</name>
    <dbReference type="NCBI Taxonomy" id="108922"/>
    <lineage>
        <taxon>Eukaryota</taxon>
        <taxon>Fungi</taxon>
        <taxon>Dikarya</taxon>
        <taxon>Ascomycota</taxon>
        <taxon>Pezizomycotina</taxon>
        <taxon>Eurotiomycetes</taxon>
        <taxon>Eurotiomycetidae</taxon>
        <taxon>Onygenales</taxon>
        <taxon>Onygenaceae</taxon>
        <taxon>Chrysosporium</taxon>
    </lineage>
</organism>
<comment type="cofactor">
    <cofactor evidence="1">
        <name>Zn(2+)</name>
        <dbReference type="ChEBI" id="CHEBI:29105"/>
    </cofactor>
</comment>
<keyword evidence="4" id="KW-0479">Metal-binding</keyword>
<keyword evidence="5" id="KW-0378">Hydrolase</keyword>
<dbReference type="FunFam" id="3.60.15.10:FF:000041">
    <property type="entry name" value="Metallo-beta-lactamase domain protein"/>
    <property type="match status" value="1"/>
</dbReference>
<dbReference type="InterPro" id="IPR001279">
    <property type="entry name" value="Metallo-B-lactamas"/>
</dbReference>
<dbReference type="Gene3D" id="1.10.10.10">
    <property type="entry name" value="Winged helix-like DNA-binding domain superfamily/Winged helix DNA-binding domain"/>
    <property type="match status" value="1"/>
</dbReference>
<proteinExistence type="inferred from homology"/>
<evidence type="ECO:0000313" key="9">
    <source>
        <dbReference type="EMBL" id="QNT61261.1"/>
    </source>
</evidence>
<dbReference type="InterPro" id="IPR047921">
    <property type="entry name" value="LACTB2-like_MBL-fold"/>
</dbReference>
<evidence type="ECO:0000256" key="7">
    <source>
        <dbReference type="ARBA" id="ARBA00033382"/>
    </source>
</evidence>
<dbReference type="GO" id="GO:0046872">
    <property type="term" value="F:metal ion binding"/>
    <property type="evidence" value="ECO:0007669"/>
    <property type="project" value="UniProtKB-KW"/>
</dbReference>
<dbReference type="InterPro" id="IPR050662">
    <property type="entry name" value="Sec-metab_biosynth-thioest"/>
</dbReference>
<dbReference type="InterPro" id="IPR036388">
    <property type="entry name" value="WH-like_DNA-bd_sf"/>
</dbReference>
<dbReference type="Gene3D" id="3.60.15.10">
    <property type="entry name" value="Ribonuclease Z/Hydroxyacylglutathione hydrolase-like"/>
    <property type="match status" value="1"/>
</dbReference>
<dbReference type="AlphaFoldDB" id="A0A7H1MHC6"/>
<protein>
    <recommendedName>
        <fullName evidence="3">Lactamase-like protein nscB</fullName>
    </recommendedName>
    <alternativeName>
        <fullName evidence="7">Neosartoricin B biosynthesis protein B</fullName>
    </alternativeName>
</protein>
<feature type="domain" description="Metallo-beta-lactamase" evidence="8">
    <location>
        <begin position="53"/>
        <end position="210"/>
    </location>
</feature>
<dbReference type="PANTHER" id="PTHR23131:SF3">
    <property type="entry name" value="ATROCHRYSONE CARBOXYL ACP THIOESTERASE"/>
    <property type="match status" value="1"/>
</dbReference>
<dbReference type="GO" id="GO:0044550">
    <property type="term" value="P:secondary metabolite biosynthetic process"/>
    <property type="evidence" value="ECO:0007669"/>
    <property type="project" value="UniProtKB-ARBA"/>
</dbReference>
<evidence type="ECO:0000256" key="6">
    <source>
        <dbReference type="ARBA" id="ARBA00022833"/>
    </source>
</evidence>
<evidence type="ECO:0000256" key="3">
    <source>
        <dbReference type="ARBA" id="ARBA00018739"/>
    </source>
</evidence>
<dbReference type="SUPFAM" id="SSF56281">
    <property type="entry name" value="Metallo-hydrolase/oxidoreductase"/>
    <property type="match status" value="1"/>
</dbReference>
<dbReference type="InterPro" id="IPR036866">
    <property type="entry name" value="RibonucZ/Hydroxyglut_hydro"/>
</dbReference>
<dbReference type="CDD" id="cd07722">
    <property type="entry name" value="LACTB2-like_MBL-fold"/>
    <property type="match status" value="1"/>
</dbReference>
<evidence type="ECO:0000256" key="2">
    <source>
        <dbReference type="ARBA" id="ARBA00007749"/>
    </source>
</evidence>
<evidence type="ECO:0000259" key="8">
    <source>
        <dbReference type="SMART" id="SM00849"/>
    </source>
</evidence>
<accession>A0A7H1MHC6</accession>
<dbReference type="Pfam" id="PF00753">
    <property type="entry name" value="Lactamase_B"/>
    <property type="match status" value="1"/>
</dbReference>
<reference evidence="9" key="1">
    <citation type="submission" date="2019-12" db="EMBL/GenBank/DDBJ databases">
        <authorList>
            <person name="Thiele W."/>
        </authorList>
    </citation>
    <scope>NUCLEOTIDE SEQUENCE</scope>
    <source>
        <strain evidence="9">ATCC 74009</strain>
    </source>
</reference>